<reference evidence="7" key="1">
    <citation type="submission" date="2025-08" db="UniProtKB">
        <authorList>
            <consortium name="Ensembl"/>
        </authorList>
    </citation>
    <scope>IDENTIFICATION</scope>
</reference>
<dbReference type="Gene3D" id="3.10.120.10">
    <property type="entry name" value="Cytochrome b5-like heme/steroid binding domain"/>
    <property type="match status" value="1"/>
</dbReference>
<sequence length="430" mass="49514">MLFNSPPSFSRDPLSLFRDPSHETVFLSQEVQCVLSNRGSSLPARRERFLFPLLPDSQKREVAKKNPESSVGFSPRRFTWEEIGLRTGQGHLQQERWLVIDRKVYDISQFYQQHPGGARVISHYAGQDATDAFVAFHVNKALVRKYMSSLLIGELAPDQISMEPSKNKLLVEDFRELHATIERMGLLNPNSLFFFLNFLHILLLEAASWITLWYFGTSLVPLLISAVLLTTSQTQAGYLHHDMGHLSVFSKPKWNHMVQTFMIGQPLGMAANWWNLRHIQHHAKPNCFRKDPDLNMHSSLFTFGKVLSVELGMKKKKFMPYNHQHKYFFVSEYHYFPKPLLGVKSLLGFYLVLESIWFVWESQMSHIPMNIDYDKNLDWFSTQLQATLWAPTQGQEPYGVAPLVKSLCAKHGIDYHCKPLLTAFADVIGA</sequence>
<dbReference type="GO" id="GO:0006636">
    <property type="term" value="P:unsaturated fatty acid biosynthetic process"/>
    <property type="evidence" value="ECO:0007669"/>
    <property type="project" value="UniProtKB-UniPathway"/>
</dbReference>
<dbReference type="Proteomes" id="UP000694403">
    <property type="component" value="Unplaced"/>
</dbReference>
<dbReference type="Pfam" id="PF00173">
    <property type="entry name" value="Cyt-b5"/>
    <property type="match status" value="1"/>
</dbReference>
<dbReference type="AlphaFoldDB" id="A0A8C3SRP2"/>
<keyword evidence="5" id="KW-0275">Fatty acid biosynthesis</keyword>
<dbReference type="SMART" id="SM01117">
    <property type="entry name" value="Cyt-b5"/>
    <property type="match status" value="1"/>
</dbReference>
<dbReference type="UniPathway" id="UPA00658"/>
<reference evidence="7" key="2">
    <citation type="submission" date="2025-09" db="UniProtKB">
        <authorList>
            <consortium name="Ensembl"/>
        </authorList>
    </citation>
    <scope>IDENTIFICATION</scope>
</reference>
<proteinExistence type="predicted"/>
<dbReference type="PANTHER" id="PTHR19353:SF57">
    <property type="entry name" value="ACYL-COA (8-3)-DESATURASE"/>
    <property type="match status" value="1"/>
</dbReference>
<evidence type="ECO:0000256" key="1">
    <source>
        <dbReference type="ARBA" id="ARBA00005105"/>
    </source>
</evidence>
<evidence type="ECO:0000256" key="3">
    <source>
        <dbReference type="ARBA" id="ARBA00022832"/>
    </source>
</evidence>
<evidence type="ECO:0000313" key="8">
    <source>
        <dbReference type="Proteomes" id="UP000694403"/>
    </source>
</evidence>
<evidence type="ECO:0000256" key="4">
    <source>
        <dbReference type="ARBA" id="ARBA00023098"/>
    </source>
</evidence>
<evidence type="ECO:0000256" key="5">
    <source>
        <dbReference type="ARBA" id="ARBA00023160"/>
    </source>
</evidence>
<name>A0A8C3SRP2_CHESE</name>
<keyword evidence="8" id="KW-1185">Reference proteome</keyword>
<keyword evidence="2" id="KW-0444">Lipid biosynthesis</keyword>
<dbReference type="GO" id="GO:0016020">
    <property type="term" value="C:membrane"/>
    <property type="evidence" value="ECO:0007669"/>
    <property type="project" value="TreeGrafter"/>
</dbReference>
<accession>A0A8C3SRP2</accession>
<dbReference type="InterPro" id="IPR005804">
    <property type="entry name" value="FA_desaturase_dom"/>
</dbReference>
<keyword evidence="4" id="KW-0443">Lipid metabolism</keyword>
<dbReference type="InterPro" id="IPR012171">
    <property type="entry name" value="Fatty_acid_desaturase"/>
</dbReference>
<dbReference type="InterPro" id="IPR036400">
    <property type="entry name" value="Cyt_B5-like_heme/steroid_sf"/>
</dbReference>
<protein>
    <recommendedName>
        <fullName evidence="6">Cytochrome b5 heme-binding domain-containing protein</fullName>
    </recommendedName>
</protein>
<evidence type="ECO:0000256" key="2">
    <source>
        <dbReference type="ARBA" id="ARBA00022516"/>
    </source>
</evidence>
<feature type="domain" description="Cytochrome b5 heme-binding" evidence="6">
    <location>
        <begin position="75"/>
        <end position="156"/>
    </location>
</feature>
<dbReference type="PRINTS" id="PR00363">
    <property type="entry name" value="CYTOCHROMEB5"/>
</dbReference>
<keyword evidence="3" id="KW-0276">Fatty acid metabolism</keyword>
<dbReference type="GO" id="GO:0016717">
    <property type="term" value="F:oxidoreductase activity, acting on paired donors, with oxidation of a pair of donors resulting in the reduction of molecular oxygen to two molecules of water"/>
    <property type="evidence" value="ECO:0007669"/>
    <property type="project" value="TreeGrafter"/>
</dbReference>
<comment type="pathway">
    <text evidence="1">Lipid metabolism; polyunsaturated fatty acid biosynthesis.</text>
</comment>
<dbReference type="PANTHER" id="PTHR19353">
    <property type="entry name" value="FATTY ACID DESATURASE 2"/>
    <property type="match status" value="1"/>
</dbReference>
<dbReference type="SUPFAM" id="SSF55856">
    <property type="entry name" value="Cytochrome b5-like heme/steroid binding domain"/>
    <property type="match status" value="1"/>
</dbReference>
<evidence type="ECO:0000313" key="7">
    <source>
        <dbReference type="Ensembl" id="ENSCSRP00000017234.1"/>
    </source>
</evidence>
<dbReference type="Ensembl" id="ENSCSRT00000018032.1">
    <property type="protein sequence ID" value="ENSCSRP00000017234.1"/>
    <property type="gene ID" value="ENSCSRG00000012944.1"/>
</dbReference>
<organism evidence="7 8">
    <name type="scientific">Chelydra serpentina</name>
    <name type="common">Snapping turtle</name>
    <name type="synonym">Testudo serpentina</name>
    <dbReference type="NCBI Taxonomy" id="8475"/>
    <lineage>
        <taxon>Eukaryota</taxon>
        <taxon>Metazoa</taxon>
        <taxon>Chordata</taxon>
        <taxon>Craniata</taxon>
        <taxon>Vertebrata</taxon>
        <taxon>Euteleostomi</taxon>
        <taxon>Archelosauria</taxon>
        <taxon>Testudinata</taxon>
        <taxon>Testudines</taxon>
        <taxon>Cryptodira</taxon>
        <taxon>Durocryptodira</taxon>
        <taxon>Americhelydia</taxon>
        <taxon>Chelydroidea</taxon>
        <taxon>Chelydridae</taxon>
        <taxon>Chelydra</taxon>
    </lineage>
</organism>
<dbReference type="PROSITE" id="PS50255">
    <property type="entry name" value="CYTOCHROME_B5_2"/>
    <property type="match status" value="1"/>
</dbReference>
<dbReference type="CDD" id="cd03506">
    <property type="entry name" value="Delta6-FADS-like"/>
    <property type="match status" value="1"/>
</dbReference>
<evidence type="ECO:0000259" key="6">
    <source>
        <dbReference type="PROSITE" id="PS50255"/>
    </source>
</evidence>
<dbReference type="InterPro" id="IPR001199">
    <property type="entry name" value="Cyt_B5-like_heme/steroid-bd"/>
</dbReference>
<dbReference type="Pfam" id="PF00487">
    <property type="entry name" value="FA_desaturase"/>
    <property type="match status" value="1"/>
</dbReference>